<dbReference type="InterPro" id="IPR003594">
    <property type="entry name" value="HATPase_dom"/>
</dbReference>
<dbReference type="InterPro" id="IPR003661">
    <property type="entry name" value="HisK_dim/P_dom"/>
</dbReference>
<evidence type="ECO:0000256" key="3">
    <source>
        <dbReference type="ARBA" id="ARBA00022741"/>
    </source>
</evidence>
<feature type="domain" description="Histidine kinase" evidence="8">
    <location>
        <begin position="149"/>
        <end position="377"/>
    </location>
</feature>
<dbReference type="PANTHER" id="PTHR43065">
    <property type="entry name" value="SENSOR HISTIDINE KINASE"/>
    <property type="match status" value="1"/>
</dbReference>
<proteinExistence type="predicted"/>
<evidence type="ECO:0000256" key="4">
    <source>
        <dbReference type="ARBA" id="ARBA00022777"/>
    </source>
</evidence>
<keyword evidence="1" id="KW-0597">Phosphoprotein</keyword>
<keyword evidence="4" id="KW-0418">Kinase</keyword>
<reference evidence="9" key="1">
    <citation type="journal article" date="2015" name="Nature">
        <title>Complex archaea that bridge the gap between prokaryotes and eukaryotes.</title>
        <authorList>
            <person name="Spang A."/>
            <person name="Saw J.H."/>
            <person name="Jorgensen S.L."/>
            <person name="Zaremba-Niedzwiedzka K."/>
            <person name="Martijn J."/>
            <person name="Lind A.E."/>
            <person name="van Eijk R."/>
            <person name="Schleper C."/>
            <person name="Guy L."/>
            <person name="Ettema T.J."/>
        </authorList>
    </citation>
    <scope>NUCLEOTIDE SEQUENCE</scope>
</reference>
<organism evidence="9">
    <name type="scientific">marine sediment metagenome</name>
    <dbReference type="NCBI Taxonomy" id="412755"/>
    <lineage>
        <taxon>unclassified sequences</taxon>
        <taxon>metagenomes</taxon>
        <taxon>ecological metagenomes</taxon>
    </lineage>
</organism>
<keyword evidence="6" id="KW-0902">Two-component regulatory system</keyword>
<dbReference type="EMBL" id="LAZR01004743">
    <property type="protein sequence ID" value="KKN05959.1"/>
    <property type="molecule type" value="Genomic_DNA"/>
</dbReference>
<dbReference type="GO" id="GO:0005524">
    <property type="term" value="F:ATP binding"/>
    <property type="evidence" value="ECO:0007669"/>
    <property type="project" value="UniProtKB-KW"/>
</dbReference>
<evidence type="ECO:0000256" key="1">
    <source>
        <dbReference type="ARBA" id="ARBA00022553"/>
    </source>
</evidence>
<evidence type="ECO:0000313" key="9">
    <source>
        <dbReference type="EMBL" id="KKN05959.1"/>
    </source>
</evidence>
<dbReference type="PROSITE" id="PS50109">
    <property type="entry name" value="HIS_KIN"/>
    <property type="match status" value="1"/>
</dbReference>
<feature type="coiled-coil region" evidence="7">
    <location>
        <begin position="106"/>
        <end position="140"/>
    </location>
</feature>
<sequence>MNKLLQRQIKKFTRGSDSLHEEIKPLLYGISDAYDSFDIDRSLIERSLDLSSKELTDANKRLRQEAEKHKAIIDKLKSILTSLAPDLNHFSKESSKDDATYFINFISKLIDERKNTEKALKNAYKKLKDTQNELIQVEKLKVIGRLASGVSHEVKNPLAMILLGVQYLRKKIKSKDRKVVLTLKHMEKAIERADKIIKGLLDFASLSKLDIKQENLNSIVEESLRLVKIQFDKNCIRVETDLKENIPKVKIDKNKIEQVFINIFMNSSHAMHDGGQLTVRTYSKKLKKPGKDGDRRQNDLFKPGETMVISEIADTGPGIPKNILDKIFDPFFTTTRDKGGTGLGLSIVRNIIQMHYGKIEIKNNAKGGIKSTLFFKV</sequence>
<dbReference type="Pfam" id="PF00512">
    <property type="entry name" value="HisKA"/>
    <property type="match status" value="1"/>
</dbReference>
<keyword evidence="3" id="KW-0547">Nucleotide-binding</keyword>
<dbReference type="SUPFAM" id="SSF55874">
    <property type="entry name" value="ATPase domain of HSP90 chaperone/DNA topoisomerase II/histidine kinase"/>
    <property type="match status" value="1"/>
</dbReference>
<dbReference type="SUPFAM" id="SSF47384">
    <property type="entry name" value="Homodimeric domain of signal transducing histidine kinase"/>
    <property type="match status" value="1"/>
</dbReference>
<protein>
    <recommendedName>
        <fullName evidence="8">Histidine kinase domain-containing protein</fullName>
    </recommendedName>
</protein>
<dbReference type="InterPro" id="IPR036890">
    <property type="entry name" value="HATPase_C_sf"/>
</dbReference>
<feature type="coiled-coil region" evidence="7">
    <location>
        <begin position="48"/>
        <end position="79"/>
    </location>
</feature>
<dbReference type="InterPro" id="IPR036097">
    <property type="entry name" value="HisK_dim/P_sf"/>
</dbReference>
<dbReference type="PRINTS" id="PR00344">
    <property type="entry name" value="BCTRLSENSOR"/>
</dbReference>
<dbReference type="AlphaFoldDB" id="A0A0F9MJM3"/>
<evidence type="ECO:0000256" key="5">
    <source>
        <dbReference type="ARBA" id="ARBA00022840"/>
    </source>
</evidence>
<evidence type="ECO:0000256" key="6">
    <source>
        <dbReference type="ARBA" id="ARBA00023012"/>
    </source>
</evidence>
<dbReference type="SMART" id="SM00388">
    <property type="entry name" value="HisKA"/>
    <property type="match status" value="1"/>
</dbReference>
<accession>A0A0F9MJM3</accession>
<dbReference type="PANTHER" id="PTHR43065:SF10">
    <property type="entry name" value="PEROXIDE STRESS-ACTIVATED HISTIDINE KINASE MAK3"/>
    <property type="match status" value="1"/>
</dbReference>
<evidence type="ECO:0000256" key="2">
    <source>
        <dbReference type="ARBA" id="ARBA00022679"/>
    </source>
</evidence>
<dbReference type="Gene3D" id="3.30.565.10">
    <property type="entry name" value="Histidine kinase-like ATPase, C-terminal domain"/>
    <property type="match status" value="1"/>
</dbReference>
<gene>
    <name evidence="9" type="ORF">LCGC14_1082090</name>
</gene>
<evidence type="ECO:0000256" key="7">
    <source>
        <dbReference type="SAM" id="Coils"/>
    </source>
</evidence>
<dbReference type="InterPro" id="IPR004358">
    <property type="entry name" value="Sig_transdc_His_kin-like_C"/>
</dbReference>
<evidence type="ECO:0000259" key="8">
    <source>
        <dbReference type="PROSITE" id="PS50109"/>
    </source>
</evidence>
<comment type="caution">
    <text evidence="9">The sequence shown here is derived from an EMBL/GenBank/DDBJ whole genome shotgun (WGS) entry which is preliminary data.</text>
</comment>
<dbReference type="InterPro" id="IPR005467">
    <property type="entry name" value="His_kinase_dom"/>
</dbReference>
<dbReference type="Gene3D" id="1.10.287.130">
    <property type="match status" value="1"/>
</dbReference>
<keyword evidence="7" id="KW-0175">Coiled coil</keyword>
<dbReference type="GO" id="GO:0000155">
    <property type="term" value="F:phosphorelay sensor kinase activity"/>
    <property type="evidence" value="ECO:0007669"/>
    <property type="project" value="InterPro"/>
</dbReference>
<dbReference type="Pfam" id="PF02518">
    <property type="entry name" value="HATPase_c"/>
    <property type="match status" value="1"/>
</dbReference>
<keyword evidence="2" id="KW-0808">Transferase</keyword>
<name>A0A0F9MJM3_9ZZZZ</name>
<dbReference type="SMART" id="SM00387">
    <property type="entry name" value="HATPase_c"/>
    <property type="match status" value="1"/>
</dbReference>
<keyword evidence="5" id="KW-0067">ATP-binding</keyword>
<dbReference type="CDD" id="cd00082">
    <property type="entry name" value="HisKA"/>
    <property type="match status" value="1"/>
</dbReference>